<comment type="catalytic activity">
    <reaction evidence="1">
        <text>ATP + protein L-histidine = ADP + protein N-phospho-L-histidine.</text>
        <dbReference type="EC" id="2.7.13.3"/>
    </reaction>
</comment>
<protein>
    <recommendedName>
        <fullName evidence="3">histidine kinase</fullName>
        <ecNumber evidence="3">2.7.13.3</ecNumber>
    </recommendedName>
</protein>
<comment type="subcellular location">
    <subcellularLocation>
        <location evidence="2">Cell inner membrane</location>
        <topology evidence="2">Multi-pass membrane protein</topology>
    </subcellularLocation>
</comment>
<dbReference type="Gene3D" id="3.40.50.2300">
    <property type="match status" value="1"/>
</dbReference>
<dbReference type="EMBL" id="JAURTK010000020">
    <property type="protein sequence ID" value="MDP9651422.1"/>
    <property type="molecule type" value="Genomic_DNA"/>
</dbReference>
<feature type="transmembrane region" description="Helical" evidence="8">
    <location>
        <begin position="69"/>
        <end position="91"/>
    </location>
</feature>
<dbReference type="PRINTS" id="PR00344">
    <property type="entry name" value="BCTRLSENSOR"/>
</dbReference>
<dbReference type="GO" id="GO:0000155">
    <property type="term" value="F:phosphorelay sensor kinase activity"/>
    <property type="evidence" value="ECO:0007669"/>
    <property type="project" value="TreeGrafter"/>
</dbReference>
<dbReference type="PROSITE" id="PS50109">
    <property type="entry name" value="HIS_KIN"/>
    <property type="match status" value="1"/>
</dbReference>
<evidence type="ECO:0000259" key="10">
    <source>
        <dbReference type="PROSITE" id="PS50110"/>
    </source>
</evidence>
<evidence type="ECO:0000313" key="12">
    <source>
        <dbReference type="Proteomes" id="UP001229486"/>
    </source>
</evidence>
<sequence length="493" mass="51949">MRGAYSFTSVFAAIQLLVFPGVFSPTGLLGAGPQTAVWIWVFWHGGFPALVTASLFARSVPASLTHRTLARVVAVGAVAVTVGLCILATAGQSHLPPLVARSGSYTQLSDSPAGIIVEALCLAALGLHVSTTRVRSLMDLWLAVALVGALLDVTLTLSAGARYSVGWYAARDTSMVSSSAVLGMLIYETTGLYRRLSETHRKLVETSARDGLTGVVKGHELDVKLPARPLYVEADRLRLAQVLANLLTNAAKYTPPGGRIELTVVADAAEIVIAVTDNGIGIESGKFSALFSMFSQVNPDHHRQGGLGIGLALSKSLIELHGGRVTVSSAGKDRGSCFAIHLPASLRVMPASLQTLPTSASSVGKHRILVVDDNIDAADAMTAFLELEGHEVRTAYSGEEALDILTHYGAEVILLDLGLPGMSGLDVGRRVRTTPNTKDVTLIAITGWGQPQDRLRTAKAGFDFHFTKPVDVGRLNLAIASAATASQTMPDST</sequence>
<dbReference type="Gene3D" id="3.30.565.10">
    <property type="entry name" value="Histidine kinase-like ATPase, C-terminal domain"/>
    <property type="match status" value="1"/>
</dbReference>
<evidence type="ECO:0000256" key="8">
    <source>
        <dbReference type="SAM" id="Phobius"/>
    </source>
</evidence>
<keyword evidence="5" id="KW-0808">Transferase</keyword>
<evidence type="ECO:0000256" key="1">
    <source>
        <dbReference type="ARBA" id="ARBA00000085"/>
    </source>
</evidence>
<dbReference type="InterPro" id="IPR005467">
    <property type="entry name" value="His_kinase_dom"/>
</dbReference>
<keyword evidence="6" id="KW-0418">Kinase</keyword>
<dbReference type="GO" id="GO:0005886">
    <property type="term" value="C:plasma membrane"/>
    <property type="evidence" value="ECO:0007669"/>
    <property type="project" value="UniProtKB-SubCell"/>
</dbReference>
<keyword evidence="8" id="KW-0812">Transmembrane</keyword>
<feature type="transmembrane region" description="Helical" evidence="8">
    <location>
        <begin position="141"/>
        <end position="163"/>
    </location>
</feature>
<dbReference type="PROSITE" id="PS50110">
    <property type="entry name" value="RESPONSE_REGULATORY"/>
    <property type="match status" value="1"/>
</dbReference>
<dbReference type="RefSeq" id="WP_392396037.1">
    <property type="nucleotide sequence ID" value="NZ_JAURTK010000020.1"/>
</dbReference>
<dbReference type="InterPro" id="IPR033424">
    <property type="entry name" value="MASE4"/>
</dbReference>
<dbReference type="PANTHER" id="PTHR43547:SF2">
    <property type="entry name" value="HYBRID SIGNAL TRANSDUCTION HISTIDINE KINASE C"/>
    <property type="match status" value="1"/>
</dbReference>
<dbReference type="Pfam" id="PF00072">
    <property type="entry name" value="Response_reg"/>
    <property type="match status" value="1"/>
</dbReference>
<gene>
    <name evidence="11" type="ORF">J2793_006897</name>
</gene>
<evidence type="ECO:0000256" key="5">
    <source>
        <dbReference type="ARBA" id="ARBA00022679"/>
    </source>
</evidence>
<evidence type="ECO:0000256" key="6">
    <source>
        <dbReference type="ARBA" id="ARBA00022777"/>
    </source>
</evidence>
<dbReference type="AlphaFoldDB" id="A0AB73ITS7"/>
<organism evidence="11 12">
    <name type="scientific">Paraburkholderia caledonica</name>
    <dbReference type="NCBI Taxonomy" id="134536"/>
    <lineage>
        <taxon>Bacteria</taxon>
        <taxon>Pseudomonadati</taxon>
        <taxon>Pseudomonadota</taxon>
        <taxon>Betaproteobacteria</taxon>
        <taxon>Burkholderiales</taxon>
        <taxon>Burkholderiaceae</taxon>
        <taxon>Paraburkholderia</taxon>
    </lineage>
</organism>
<evidence type="ECO:0000259" key="9">
    <source>
        <dbReference type="PROSITE" id="PS50109"/>
    </source>
</evidence>
<dbReference type="InterPro" id="IPR036890">
    <property type="entry name" value="HATPase_C_sf"/>
</dbReference>
<dbReference type="InterPro" id="IPR003594">
    <property type="entry name" value="HATPase_dom"/>
</dbReference>
<dbReference type="InterPro" id="IPR004358">
    <property type="entry name" value="Sig_transdc_His_kin-like_C"/>
</dbReference>
<feature type="domain" description="Response regulatory" evidence="10">
    <location>
        <begin position="367"/>
        <end position="483"/>
    </location>
</feature>
<dbReference type="SUPFAM" id="SSF55874">
    <property type="entry name" value="ATPase domain of HSP90 chaperone/DNA topoisomerase II/histidine kinase"/>
    <property type="match status" value="1"/>
</dbReference>
<dbReference type="CDD" id="cd17580">
    <property type="entry name" value="REC_2_DhkD-like"/>
    <property type="match status" value="1"/>
</dbReference>
<reference evidence="11" key="1">
    <citation type="submission" date="2023-07" db="EMBL/GenBank/DDBJ databases">
        <title>Sorghum-associated microbial communities from plants grown in Nebraska, USA.</title>
        <authorList>
            <person name="Schachtman D."/>
        </authorList>
    </citation>
    <scope>NUCLEOTIDE SEQUENCE</scope>
    <source>
        <strain evidence="11">DS1061</strain>
    </source>
</reference>
<evidence type="ECO:0000256" key="7">
    <source>
        <dbReference type="PROSITE-ProRule" id="PRU00169"/>
    </source>
</evidence>
<dbReference type="Pfam" id="PF02518">
    <property type="entry name" value="HATPase_c"/>
    <property type="match status" value="1"/>
</dbReference>
<dbReference type="SMART" id="SM00387">
    <property type="entry name" value="HATPase_c"/>
    <property type="match status" value="1"/>
</dbReference>
<dbReference type="InterPro" id="IPR001789">
    <property type="entry name" value="Sig_transdc_resp-reg_receiver"/>
</dbReference>
<feature type="transmembrane region" description="Helical" evidence="8">
    <location>
        <begin position="111"/>
        <end position="129"/>
    </location>
</feature>
<feature type="modified residue" description="4-aspartylphosphate" evidence="7">
    <location>
        <position position="416"/>
    </location>
</feature>
<keyword evidence="8" id="KW-0472">Membrane</keyword>
<dbReference type="Proteomes" id="UP001229486">
    <property type="component" value="Unassembled WGS sequence"/>
</dbReference>
<dbReference type="SMART" id="SM00448">
    <property type="entry name" value="REC"/>
    <property type="match status" value="1"/>
</dbReference>
<feature type="transmembrane region" description="Helical" evidence="8">
    <location>
        <begin position="40"/>
        <end position="57"/>
    </location>
</feature>
<keyword evidence="8" id="KW-1133">Transmembrane helix</keyword>
<dbReference type="Pfam" id="PF17158">
    <property type="entry name" value="MASE4"/>
    <property type="match status" value="1"/>
</dbReference>
<accession>A0AB73ITS7</accession>
<dbReference type="InterPro" id="IPR011006">
    <property type="entry name" value="CheY-like_superfamily"/>
</dbReference>
<dbReference type="SUPFAM" id="SSF52172">
    <property type="entry name" value="CheY-like"/>
    <property type="match status" value="1"/>
</dbReference>
<evidence type="ECO:0000256" key="2">
    <source>
        <dbReference type="ARBA" id="ARBA00004429"/>
    </source>
</evidence>
<evidence type="ECO:0000256" key="3">
    <source>
        <dbReference type="ARBA" id="ARBA00012438"/>
    </source>
</evidence>
<dbReference type="FunFam" id="3.30.565.10:FF:000006">
    <property type="entry name" value="Sensor histidine kinase WalK"/>
    <property type="match status" value="1"/>
</dbReference>
<name>A0AB73ITS7_9BURK</name>
<keyword evidence="4 7" id="KW-0597">Phosphoprotein</keyword>
<feature type="domain" description="Histidine kinase" evidence="9">
    <location>
        <begin position="217"/>
        <end position="346"/>
    </location>
</feature>
<evidence type="ECO:0000256" key="4">
    <source>
        <dbReference type="ARBA" id="ARBA00022553"/>
    </source>
</evidence>
<dbReference type="EC" id="2.7.13.3" evidence="3"/>
<comment type="caution">
    <text evidence="11">The sequence shown here is derived from an EMBL/GenBank/DDBJ whole genome shotgun (WGS) entry which is preliminary data.</text>
</comment>
<dbReference type="PANTHER" id="PTHR43547">
    <property type="entry name" value="TWO-COMPONENT HISTIDINE KINASE"/>
    <property type="match status" value="1"/>
</dbReference>
<proteinExistence type="predicted"/>
<evidence type="ECO:0000313" key="11">
    <source>
        <dbReference type="EMBL" id="MDP9651422.1"/>
    </source>
</evidence>